<evidence type="ECO:0000256" key="1">
    <source>
        <dbReference type="ARBA" id="ARBA00010568"/>
    </source>
</evidence>
<organism evidence="3 4">
    <name type="scientific">Aspergillus ellipticus CBS 707.79</name>
    <dbReference type="NCBI Taxonomy" id="1448320"/>
    <lineage>
        <taxon>Eukaryota</taxon>
        <taxon>Fungi</taxon>
        <taxon>Dikarya</taxon>
        <taxon>Ascomycota</taxon>
        <taxon>Pezizomycotina</taxon>
        <taxon>Eurotiomycetes</taxon>
        <taxon>Eurotiomycetidae</taxon>
        <taxon>Eurotiales</taxon>
        <taxon>Aspergillaceae</taxon>
        <taxon>Aspergillus</taxon>
        <taxon>Aspergillus subgen. Circumdati</taxon>
    </lineage>
</organism>
<accession>A0A319D907</accession>
<evidence type="ECO:0000313" key="3">
    <source>
        <dbReference type="EMBL" id="PYH93779.1"/>
    </source>
</evidence>
<dbReference type="Gene3D" id="3.30.760.10">
    <property type="entry name" value="RNA Cap, Translation Initiation Factor Eif4e"/>
    <property type="match status" value="1"/>
</dbReference>
<dbReference type="Proteomes" id="UP000247810">
    <property type="component" value="Unassembled WGS sequence"/>
</dbReference>
<feature type="compositionally biased region" description="Basic and acidic residues" evidence="2">
    <location>
        <begin position="110"/>
        <end position="121"/>
    </location>
</feature>
<dbReference type="AlphaFoldDB" id="A0A319D907"/>
<dbReference type="EMBL" id="KZ825885">
    <property type="protein sequence ID" value="PYH93779.1"/>
    <property type="molecule type" value="Genomic_DNA"/>
</dbReference>
<dbReference type="SUPFAM" id="SSF55418">
    <property type="entry name" value="eIF4e-like"/>
    <property type="match status" value="1"/>
</dbReference>
<feature type="compositionally biased region" description="Low complexity" evidence="2">
    <location>
        <begin position="80"/>
        <end position="92"/>
    </location>
</feature>
<name>A0A319D907_9EURO</name>
<comment type="similarity">
    <text evidence="1">Belongs to the UPF0696 family.</text>
</comment>
<sequence length="390" mass="43566">MATPVFRHASLNAAKNVALPVHWLNRVRLMCRDVSSRSSEDETTRLEALAASYNLQTYWTKIHPYLFSTIYDSLATLKASSPDPNPSTTSSPSPSPLPTTTPTTTTAPDDALHRPNPKPDPDPAPWPRRTPRIIPRASPPVHHALDLPRRAMDLRLRPVPDAPTKRHIPGLVSQGTRALHLYEDEQTSLQHQRDRATGRSKTALTRQLATSRQALEARLFAVARETGVVTGKWMSFVTPDRVDEYWGVVVEGTVRGELGFGAKVATDDGRGGRARLIAIYTRDYKDREDVKRVLVRMGELGLVRKGERPVYYKCDAYTHLDVMGNNPWGLKASLFSSRDVGMDLGLNGIWFGLSAMYFDDSVQCDILRHVERAGKMELPFSQRFGGVVME</sequence>
<evidence type="ECO:0000256" key="2">
    <source>
        <dbReference type="SAM" id="MobiDB-lite"/>
    </source>
</evidence>
<reference evidence="3 4" key="1">
    <citation type="submission" date="2018-02" db="EMBL/GenBank/DDBJ databases">
        <title>The genomes of Aspergillus section Nigri reveals drivers in fungal speciation.</title>
        <authorList>
            <consortium name="DOE Joint Genome Institute"/>
            <person name="Vesth T.C."/>
            <person name="Nybo J."/>
            <person name="Theobald S."/>
            <person name="Brandl J."/>
            <person name="Frisvad J.C."/>
            <person name="Nielsen K.F."/>
            <person name="Lyhne E.K."/>
            <person name="Kogle M.E."/>
            <person name="Kuo A."/>
            <person name="Riley R."/>
            <person name="Clum A."/>
            <person name="Nolan M."/>
            <person name="Lipzen A."/>
            <person name="Salamov A."/>
            <person name="Henrissat B."/>
            <person name="Wiebenga A."/>
            <person name="De vries R.P."/>
            <person name="Grigoriev I.V."/>
            <person name="Mortensen U.H."/>
            <person name="Andersen M.R."/>
            <person name="Baker S.E."/>
        </authorList>
    </citation>
    <scope>NUCLEOTIDE SEQUENCE [LARGE SCALE GENOMIC DNA]</scope>
    <source>
        <strain evidence="3 4">CBS 707.79</strain>
    </source>
</reference>
<keyword evidence="4" id="KW-1185">Reference proteome</keyword>
<dbReference type="PANTHER" id="PTHR31977:SF1">
    <property type="entry name" value="UPF0696 PROTEIN C11ORF68"/>
    <property type="match status" value="1"/>
</dbReference>
<feature type="region of interest" description="Disordered" evidence="2">
    <location>
        <begin position="79"/>
        <end position="146"/>
    </location>
</feature>
<proteinExistence type="inferred from homology"/>
<gene>
    <name evidence="3" type="ORF">BO71DRAFT_430603</name>
</gene>
<dbReference type="InterPro" id="IPR023398">
    <property type="entry name" value="TIF_eIF4e-like"/>
</dbReference>
<evidence type="ECO:0000313" key="4">
    <source>
        <dbReference type="Proteomes" id="UP000247810"/>
    </source>
</evidence>
<dbReference type="Pfam" id="PF08939">
    <property type="entry name" value="Bles03"/>
    <property type="match status" value="1"/>
</dbReference>
<dbReference type="InterPro" id="IPR015034">
    <property type="entry name" value="Bles03"/>
</dbReference>
<dbReference type="OrthoDB" id="10067381at2759"/>
<dbReference type="PANTHER" id="PTHR31977">
    <property type="entry name" value="UPF0696 PROTEIN C11ORF68"/>
    <property type="match status" value="1"/>
</dbReference>
<protein>
    <submittedName>
        <fullName evidence="3">DUF1917-domain-containing protein</fullName>
    </submittedName>
</protein>
<dbReference type="VEuPathDB" id="FungiDB:BO71DRAFT_430603"/>